<proteinExistence type="predicted"/>
<reference evidence="2 3" key="1">
    <citation type="journal article" date="2014" name="Agronomy (Basel)">
        <title>A Draft Genome Sequence for Ensete ventricosum, the Drought-Tolerant Tree Against Hunger.</title>
        <authorList>
            <person name="Harrison J."/>
            <person name="Moore K.A."/>
            <person name="Paszkiewicz K."/>
            <person name="Jones T."/>
            <person name="Grant M."/>
            <person name="Ambacheew D."/>
            <person name="Muzemil S."/>
            <person name="Studholme D.J."/>
        </authorList>
    </citation>
    <scope>NUCLEOTIDE SEQUENCE [LARGE SCALE GENOMIC DNA]</scope>
</reference>
<comment type="caution">
    <text evidence="2">The sequence shown here is derived from an EMBL/GenBank/DDBJ whole genome shotgun (WGS) entry which is preliminary data.</text>
</comment>
<gene>
    <name evidence="2" type="ORF">B296_00032948</name>
</gene>
<feature type="compositionally biased region" description="Basic and acidic residues" evidence="1">
    <location>
        <begin position="253"/>
        <end position="266"/>
    </location>
</feature>
<evidence type="ECO:0000313" key="3">
    <source>
        <dbReference type="Proteomes" id="UP000287651"/>
    </source>
</evidence>
<dbReference type="AlphaFoldDB" id="A0A427ACD9"/>
<dbReference type="Proteomes" id="UP000287651">
    <property type="component" value="Unassembled WGS sequence"/>
</dbReference>
<sequence length="266" mass="29962">MKGVNIEDETWSRGTKLSLDRGQGHELLQRQKWDHVVPWVLHSDGVDSSCMVPKMKGASSHIHLKALARGKRTQRRVLLKNMPHCCHSSCHEESDVTREYVGEGELSKQRTQSEVAETLRCAGRGHICRDSIGELDCFSAHIRLRVPSKSEDKAEKGRKCKATDSRAMGLAAPWYRRGGTYVESSTPYSHGGRALVVKGADEVENAEANSKYQDKAEGQRPRNFIRPFDYSTIATESNWEPRGVLQPEQEIEDSAKGEKIQHLQRL</sequence>
<name>A0A427ACD9_ENSVE</name>
<evidence type="ECO:0000256" key="1">
    <source>
        <dbReference type="SAM" id="MobiDB-lite"/>
    </source>
</evidence>
<protein>
    <submittedName>
        <fullName evidence="2">Uncharacterized protein</fullName>
    </submittedName>
</protein>
<evidence type="ECO:0000313" key="2">
    <source>
        <dbReference type="EMBL" id="RRT73862.1"/>
    </source>
</evidence>
<accession>A0A427ACD9</accession>
<dbReference type="EMBL" id="AMZH03002958">
    <property type="protein sequence ID" value="RRT73862.1"/>
    <property type="molecule type" value="Genomic_DNA"/>
</dbReference>
<organism evidence="2 3">
    <name type="scientific">Ensete ventricosum</name>
    <name type="common">Abyssinian banana</name>
    <name type="synonym">Musa ensete</name>
    <dbReference type="NCBI Taxonomy" id="4639"/>
    <lineage>
        <taxon>Eukaryota</taxon>
        <taxon>Viridiplantae</taxon>
        <taxon>Streptophyta</taxon>
        <taxon>Embryophyta</taxon>
        <taxon>Tracheophyta</taxon>
        <taxon>Spermatophyta</taxon>
        <taxon>Magnoliopsida</taxon>
        <taxon>Liliopsida</taxon>
        <taxon>Zingiberales</taxon>
        <taxon>Musaceae</taxon>
        <taxon>Ensete</taxon>
    </lineage>
</organism>
<feature type="region of interest" description="Disordered" evidence="1">
    <location>
        <begin position="236"/>
        <end position="266"/>
    </location>
</feature>